<reference evidence="1 2" key="1">
    <citation type="journal article" date="2012" name="J. Bacteriol.">
        <title>Genome Sequencing of a Genetically-Tractable Pyrococcus furiosus Strain Reveals a Highly Dynamic Genome.</title>
        <authorList>
            <person name="Bridger S.L."/>
            <person name="Lancaster W.A."/>
            <person name="Poole F.L.II."/>
            <person name="Schut G.J."/>
            <person name="Adams M.W."/>
        </authorList>
    </citation>
    <scope>NUCLEOTIDE SEQUENCE [LARGE SCALE GENOMIC DNA]</scope>
    <source>
        <strain evidence="1 2">COM1</strain>
    </source>
</reference>
<dbReference type="PATRIC" id="fig|1185654.4.peg.1121"/>
<name>I6TXB4_9EURY</name>
<proteinExistence type="predicted"/>
<gene>
    <name evidence="1" type="ORF">PFC_05515</name>
</gene>
<evidence type="ECO:0000313" key="1">
    <source>
        <dbReference type="EMBL" id="AFN04044.1"/>
    </source>
</evidence>
<sequence length="188" mass="21575">MRSFRFGPGIICVKGDKNKILKKTKTTPLSLSEALAKSDELDTIIVLNTQEAILVKMYPWVALQNIIHYVEDAESKGIIILIRTPNPSKTSEIIKERLNGKLLDPIEAILNSSYNETILMLTRRPITRPIRIEDVEASLLLPYNFHRVYGSIILEIPLILMETLTEWKEIIIKVYDTARKYREKILLG</sequence>
<dbReference type="Proteomes" id="UP000006216">
    <property type="component" value="Chromosome"/>
</dbReference>
<dbReference type="GeneID" id="13301858"/>
<dbReference type="EMBL" id="CP003685">
    <property type="protein sequence ID" value="AFN04044.1"/>
    <property type="molecule type" value="Genomic_DNA"/>
</dbReference>
<organism evidence="2">
    <name type="scientific">Pyrococcus furiosus COM1</name>
    <dbReference type="NCBI Taxonomy" id="1185654"/>
    <lineage>
        <taxon>Archaea</taxon>
        <taxon>Methanobacteriati</taxon>
        <taxon>Methanobacteriota</taxon>
        <taxon>Thermococci</taxon>
        <taxon>Thermococcales</taxon>
        <taxon>Thermococcaceae</taxon>
        <taxon>Pyrococcus</taxon>
    </lineage>
</organism>
<dbReference type="AlphaFoldDB" id="I6TXB4"/>
<protein>
    <submittedName>
        <fullName evidence="1">Uncharacterized protein</fullName>
    </submittedName>
</protein>
<accession>I6TXB4</accession>
<dbReference type="HOGENOM" id="CLU_1438163_0_0_2"/>
<evidence type="ECO:0000313" key="2">
    <source>
        <dbReference type="Proteomes" id="UP000006216"/>
    </source>
</evidence>
<dbReference type="KEGG" id="pfi:PFC_05515"/>
<dbReference type="RefSeq" id="WP_014835370.1">
    <property type="nucleotide sequence ID" value="NC_018092.1"/>
</dbReference>